<dbReference type="Pfam" id="PF12833">
    <property type="entry name" value="HTH_18"/>
    <property type="match status" value="1"/>
</dbReference>
<evidence type="ECO:0000256" key="1">
    <source>
        <dbReference type="ARBA" id="ARBA00023015"/>
    </source>
</evidence>
<dbReference type="RefSeq" id="WP_344797862.1">
    <property type="nucleotide sequence ID" value="NZ_BAABBN010000006.1"/>
</dbReference>
<dbReference type="InterPro" id="IPR018062">
    <property type="entry name" value="HTH_AraC-typ_CS"/>
</dbReference>
<dbReference type="SMART" id="SM00342">
    <property type="entry name" value="HTH_ARAC"/>
    <property type="match status" value="1"/>
</dbReference>
<dbReference type="PROSITE" id="PS01124">
    <property type="entry name" value="HTH_ARAC_FAMILY_2"/>
    <property type="match status" value="1"/>
</dbReference>
<protein>
    <submittedName>
        <fullName evidence="5">AraC family transcriptional regulator</fullName>
    </submittedName>
</protein>
<feature type="domain" description="HTH araC/xylS-type" evidence="4">
    <location>
        <begin position="181"/>
        <end position="278"/>
    </location>
</feature>
<dbReference type="InterPro" id="IPR009057">
    <property type="entry name" value="Homeodomain-like_sf"/>
</dbReference>
<evidence type="ECO:0000313" key="5">
    <source>
        <dbReference type="EMBL" id="GAA3923003.1"/>
    </source>
</evidence>
<keyword evidence="1" id="KW-0805">Transcription regulation</keyword>
<dbReference type="EMBL" id="BAABBN010000006">
    <property type="protein sequence ID" value="GAA3923003.1"/>
    <property type="molecule type" value="Genomic_DNA"/>
</dbReference>
<organism evidence="5 6">
    <name type="scientific">Litoribacillus peritrichatus</name>
    <dbReference type="NCBI Taxonomy" id="718191"/>
    <lineage>
        <taxon>Bacteria</taxon>
        <taxon>Pseudomonadati</taxon>
        <taxon>Pseudomonadota</taxon>
        <taxon>Gammaproteobacteria</taxon>
        <taxon>Oceanospirillales</taxon>
        <taxon>Oceanospirillaceae</taxon>
        <taxon>Litoribacillus</taxon>
    </lineage>
</organism>
<comment type="caution">
    <text evidence="5">The sequence shown here is derived from an EMBL/GenBank/DDBJ whole genome shotgun (WGS) entry which is preliminary data.</text>
</comment>
<keyword evidence="3" id="KW-0804">Transcription</keyword>
<dbReference type="Pfam" id="PF06719">
    <property type="entry name" value="AraC_N"/>
    <property type="match status" value="1"/>
</dbReference>
<dbReference type="Gene3D" id="1.10.10.60">
    <property type="entry name" value="Homeodomain-like"/>
    <property type="match status" value="1"/>
</dbReference>
<name>A0ABP7MHC5_9GAMM</name>
<dbReference type="InterPro" id="IPR018060">
    <property type="entry name" value="HTH_AraC"/>
</dbReference>
<dbReference type="PANTHER" id="PTHR47894">
    <property type="entry name" value="HTH-TYPE TRANSCRIPTIONAL REGULATOR GADX"/>
    <property type="match status" value="1"/>
</dbReference>
<dbReference type="PRINTS" id="PR00032">
    <property type="entry name" value="HTHARAC"/>
</dbReference>
<evidence type="ECO:0000259" key="4">
    <source>
        <dbReference type="PROSITE" id="PS01124"/>
    </source>
</evidence>
<evidence type="ECO:0000256" key="2">
    <source>
        <dbReference type="ARBA" id="ARBA00023125"/>
    </source>
</evidence>
<dbReference type="PROSITE" id="PS00041">
    <property type="entry name" value="HTH_ARAC_FAMILY_1"/>
    <property type="match status" value="1"/>
</dbReference>
<dbReference type="PANTHER" id="PTHR47894:SF4">
    <property type="entry name" value="HTH-TYPE TRANSCRIPTIONAL REGULATOR GADX"/>
    <property type="match status" value="1"/>
</dbReference>
<dbReference type="SUPFAM" id="SSF46689">
    <property type="entry name" value="Homeodomain-like"/>
    <property type="match status" value="1"/>
</dbReference>
<keyword evidence="2" id="KW-0238">DNA-binding</keyword>
<proteinExistence type="predicted"/>
<evidence type="ECO:0000313" key="6">
    <source>
        <dbReference type="Proteomes" id="UP001501565"/>
    </source>
</evidence>
<keyword evidence="6" id="KW-1185">Reference proteome</keyword>
<evidence type="ECO:0000256" key="3">
    <source>
        <dbReference type="ARBA" id="ARBA00023163"/>
    </source>
</evidence>
<dbReference type="InterPro" id="IPR009594">
    <property type="entry name" value="Tscrpt_reg_HTH_AraC_N"/>
</dbReference>
<sequence>MDICRLTERLLTLIYQDKESAPVQGLNLFHSQKDQNLRSVPIVHPSVILVLSGKKQVTNAQGDVVMVSAGEGILVPGNSQLTMVNFPDQDIHHYLAVALAIQPELLGRFLRDYAPESATAVSSLVSVTPEVILHLNHWLQLSELTDMNDAQIELCVLSLLTFLHTQASLEPMMVAASSWKQKLFNHINSDLSKNWTLEEVCADLGTSASSLRRHLQQEGSGFRELLEDTRLVSALCILQETFWPISQVAQSVGYQSQSRFSERFKLRFGLSPSELRKTRGR</sequence>
<gene>
    <name evidence="5" type="ORF">GCM10022277_18650</name>
</gene>
<dbReference type="InterPro" id="IPR020449">
    <property type="entry name" value="Tscrpt_reg_AraC-type_HTH"/>
</dbReference>
<dbReference type="Proteomes" id="UP001501565">
    <property type="component" value="Unassembled WGS sequence"/>
</dbReference>
<accession>A0ABP7MHC5</accession>
<reference evidence="6" key="1">
    <citation type="journal article" date="2019" name="Int. J. Syst. Evol. Microbiol.">
        <title>The Global Catalogue of Microorganisms (GCM) 10K type strain sequencing project: providing services to taxonomists for standard genome sequencing and annotation.</title>
        <authorList>
            <consortium name="The Broad Institute Genomics Platform"/>
            <consortium name="The Broad Institute Genome Sequencing Center for Infectious Disease"/>
            <person name="Wu L."/>
            <person name="Ma J."/>
        </authorList>
    </citation>
    <scope>NUCLEOTIDE SEQUENCE [LARGE SCALE GENOMIC DNA]</scope>
    <source>
        <strain evidence="6">JCM 17551</strain>
    </source>
</reference>